<accession>A0A853BUJ8</accession>
<name>A0A853BUJ8_9ACTN</name>
<evidence type="ECO:0000313" key="3">
    <source>
        <dbReference type="Proteomes" id="UP000575985"/>
    </source>
</evidence>
<evidence type="ECO:0000256" key="1">
    <source>
        <dbReference type="SAM" id="MobiDB-lite"/>
    </source>
</evidence>
<feature type="region of interest" description="Disordered" evidence="1">
    <location>
        <begin position="34"/>
        <end position="54"/>
    </location>
</feature>
<comment type="caution">
    <text evidence="2">The sequence shown here is derived from an EMBL/GenBank/DDBJ whole genome shotgun (WGS) entry which is preliminary data.</text>
</comment>
<proteinExistence type="predicted"/>
<organism evidence="2 3">
    <name type="scientific">Streptomonospora nanhaiensis</name>
    <dbReference type="NCBI Taxonomy" id="1323731"/>
    <lineage>
        <taxon>Bacteria</taxon>
        <taxon>Bacillati</taxon>
        <taxon>Actinomycetota</taxon>
        <taxon>Actinomycetes</taxon>
        <taxon>Streptosporangiales</taxon>
        <taxon>Nocardiopsidaceae</taxon>
        <taxon>Streptomonospora</taxon>
    </lineage>
</organism>
<gene>
    <name evidence="2" type="ORF">HNR12_005245</name>
</gene>
<dbReference type="EMBL" id="JACCFO010000001">
    <property type="protein sequence ID" value="NYI98968.1"/>
    <property type="molecule type" value="Genomic_DNA"/>
</dbReference>
<dbReference type="AlphaFoldDB" id="A0A853BUJ8"/>
<sequence length="206" mass="21702">MHQAEVEAGLLGQRQALEREEVGGVVPVARHRQVHPVQRSAQARRDAVGHGRQAGGVGGLHEVPVSEVAVAEVVAQGNAGGHGLAQPDHALDDPGQQPVGVVLAEPRREHALLQGELHRAVPLHRQPVGRDGRGDLGQLGQQACLVGALQFRLVHGGERGHHGDRRGQADLEPGMRGDHAFGLEAGEDRPGLQRGAGIAQVPEHHA</sequence>
<dbReference type="RefSeq" id="WP_179770021.1">
    <property type="nucleotide sequence ID" value="NZ_JACCFO010000001.1"/>
</dbReference>
<keyword evidence="3" id="KW-1185">Reference proteome</keyword>
<feature type="compositionally biased region" description="Basic and acidic residues" evidence="1">
    <location>
        <begin position="157"/>
        <end position="191"/>
    </location>
</feature>
<feature type="region of interest" description="Disordered" evidence="1">
    <location>
        <begin position="157"/>
        <end position="206"/>
    </location>
</feature>
<protein>
    <submittedName>
        <fullName evidence="2">Uncharacterized protein</fullName>
    </submittedName>
</protein>
<dbReference type="Proteomes" id="UP000575985">
    <property type="component" value="Unassembled WGS sequence"/>
</dbReference>
<reference evidence="2 3" key="1">
    <citation type="submission" date="2020-07" db="EMBL/GenBank/DDBJ databases">
        <title>Sequencing the genomes of 1000 actinobacteria strains.</title>
        <authorList>
            <person name="Klenk H.-P."/>
        </authorList>
    </citation>
    <scope>NUCLEOTIDE SEQUENCE [LARGE SCALE GENOMIC DNA]</scope>
    <source>
        <strain evidence="2 3">DSM 45927</strain>
    </source>
</reference>
<evidence type="ECO:0000313" key="2">
    <source>
        <dbReference type="EMBL" id="NYI98968.1"/>
    </source>
</evidence>